<evidence type="ECO:0000256" key="2">
    <source>
        <dbReference type="ARBA" id="ARBA00044777"/>
    </source>
</evidence>
<comment type="subunit">
    <text evidence="3">Component of a cohesin-like complex composed of ScpA, ScpB and the Smc homodimer, in which ScpA and ScpB bind to the head domain of Smc. The presence of the three proteins is required for the association of the complex with DNA.</text>
</comment>
<dbReference type="AlphaFoldDB" id="A0AAV4LKK5"/>
<keyword evidence="1 3" id="KW-0159">Chromosome partition</keyword>
<keyword evidence="3" id="KW-0132">Cell division</keyword>
<dbReference type="InterPro" id="IPR023093">
    <property type="entry name" value="ScpA-like_C"/>
</dbReference>
<gene>
    <name evidence="3 4" type="primary">scpA</name>
    <name evidence="4" type="ORF">DNHGIG_38200</name>
</gene>
<sequence>MDIQVKLQAFEGPLDLLLHLIERAEVDIHDIPIAEITAQYLSYVEAMQELQLDVASEFLVMASTLLAIKSKMLLPRPVELTLETDDQWQEEEEDPRIALMERLIEYKKFKQLAEELKQREEGRSHVYTRPPENLTVYLPDDDPNPVEGISLYDLLDAFTQALARADEEEPQASVQRDEVSVKERVREIEEELRQKNGRLLFSSLLSRYRRRSEIIVTFLAVLELMKARRIRCVQDRLFSEIIIEMYV</sequence>
<dbReference type="Gene3D" id="6.10.250.2410">
    <property type="match status" value="1"/>
</dbReference>
<evidence type="ECO:0000256" key="1">
    <source>
        <dbReference type="ARBA" id="ARBA00022829"/>
    </source>
</evidence>
<dbReference type="Proteomes" id="UP001057291">
    <property type="component" value="Unassembled WGS sequence"/>
</dbReference>
<comment type="function">
    <text evidence="3">Participates in chromosomal partition during cell division. May act via the formation of a condensin-like complex containing Smc and ScpB that pull DNA away from mid-cell into both cell halves.</text>
</comment>
<dbReference type="InterPro" id="IPR003768">
    <property type="entry name" value="ScpA"/>
</dbReference>
<dbReference type="PANTHER" id="PTHR33969">
    <property type="entry name" value="SEGREGATION AND CONDENSATION PROTEIN A"/>
    <property type="match status" value="1"/>
</dbReference>
<dbReference type="Pfam" id="PF02616">
    <property type="entry name" value="SMC_ScpA"/>
    <property type="match status" value="1"/>
</dbReference>
<dbReference type="HAMAP" id="MF_01805">
    <property type="entry name" value="ScpA"/>
    <property type="match status" value="1"/>
</dbReference>
<keyword evidence="3" id="KW-0963">Cytoplasm</keyword>
<organism evidence="4 5">
    <name type="scientific">Collibacillus ludicampi</name>
    <dbReference type="NCBI Taxonomy" id="2771369"/>
    <lineage>
        <taxon>Bacteria</taxon>
        <taxon>Bacillati</taxon>
        <taxon>Bacillota</taxon>
        <taxon>Bacilli</taxon>
        <taxon>Bacillales</taxon>
        <taxon>Alicyclobacillaceae</taxon>
        <taxon>Collibacillus</taxon>
    </lineage>
</organism>
<dbReference type="GO" id="GO:0005737">
    <property type="term" value="C:cytoplasm"/>
    <property type="evidence" value="ECO:0007669"/>
    <property type="project" value="UniProtKB-SubCell"/>
</dbReference>
<dbReference type="Gene3D" id="1.10.10.580">
    <property type="entry name" value="Structural maintenance of chromosome 1. Chain E"/>
    <property type="match status" value="1"/>
</dbReference>
<dbReference type="GO" id="GO:0007059">
    <property type="term" value="P:chromosome segregation"/>
    <property type="evidence" value="ECO:0007669"/>
    <property type="project" value="UniProtKB-UniRule"/>
</dbReference>
<protein>
    <recommendedName>
        <fullName evidence="2 3">Segregation and condensation protein A</fullName>
    </recommendedName>
</protein>
<dbReference type="EMBL" id="BOQE01000001">
    <property type="protein sequence ID" value="GIM48271.1"/>
    <property type="molecule type" value="Genomic_DNA"/>
</dbReference>
<evidence type="ECO:0000313" key="4">
    <source>
        <dbReference type="EMBL" id="GIM48271.1"/>
    </source>
</evidence>
<comment type="subcellular location">
    <subcellularLocation>
        <location evidence="3">Cytoplasm</location>
    </subcellularLocation>
    <text evidence="3">Associated with two foci at the outer edges of the nucleoid region in young cells, and at four foci within both cell halves in older cells.</text>
</comment>
<dbReference type="GO" id="GO:0006260">
    <property type="term" value="P:DNA replication"/>
    <property type="evidence" value="ECO:0007669"/>
    <property type="project" value="UniProtKB-UniRule"/>
</dbReference>
<dbReference type="PANTHER" id="PTHR33969:SF2">
    <property type="entry name" value="SEGREGATION AND CONDENSATION PROTEIN A"/>
    <property type="match status" value="1"/>
</dbReference>
<comment type="caution">
    <text evidence="4">The sequence shown here is derived from an EMBL/GenBank/DDBJ whole genome shotgun (WGS) entry which is preliminary data.</text>
</comment>
<name>A0AAV4LKK5_9BACL</name>
<reference evidence="4" key="1">
    <citation type="journal article" date="2023" name="Int. J. Syst. Evol. Microbiol.">
        <title>Collibacillus ludicampi gen. nov., sp. nov., a new soil bacterium of the family Alicyclobacillaceae.</title>
        <authorList>
            <person name="Jojima T."/>
            <person name="Ioku Y."/>
            <person name="Fukuta Y."/>
            <person name="Shirasaka N."/>
            <person name="Matsumura Y."/>
            <person name="Mori M."/>
        </authorList>
    </citation>
    <scope>NUCLEOTIDE SEQUENCE</scope>
    <source>
        <strain evidence="4">TP075</strain>
    </source>
</reference>
<evidence type="ECO:0000256" key="3">
    <source>
        <dbReference type="HAMAP-Rule" id="MF_01805"/>
    </source>
</evidence>
<dbReference type="GO" id="GO:0051301">
    <property type="term" value="P:cell division"/>
    <property type="evidence" value="ECO:0007669"/>
    <property type="project" value="UniProtKB-KW"/>
</dbReference>
<keyword evidence="3" id="KW-0131">Cell cycle</keyword>
<proteinExistence type="inferred from homology"/>
<comment type="similarity">
    <text evidence="3">Belongs to the ScpA family.</text>
</comment>
<evidence type="ECO:0000313" key="5">
    <source>
        <dbReference type="Proteomes" id="UP001057291"/>
    </source>
</evidence>
<accession>A0AAV4LKK5</accession>
<keyword evidence="5" id="KW-1185">Reference proteome</keyword>